<evidence type="ECO:0000313" key="3">
    <source>
        <dbReference type="Proteomes" id="UP000070255"/>
    </source>
</evidence>
<feature type="compositionally biased region" description="Polar residues" evidence="1">
    <location>
        <begin position="22"/>
        <end position="33"/>
    </location>
</feature>
<name>A0ABR5T8J1_9BURK</name>
<evidence type="ECO:0000256" key="1">
    <source>
        <dbReference type="SAM" id="MobiDB-lite"/>
    </source>
</evidence>
<evidence type="ECO:0008006" key="4">
    <source>
        <dbReference type="Google" id="ProtNLM"/>
    </source>
</evidence>
<protein>
    <recommendedName>
        <fullName evidence="4">Conjugal transfer protein TraN</fullName>
    </recommendedName>
</protein>
<proteinExistence type="predicted"/>
<keyword evidence="3" id="KW-1185">Reference proteome</keyword>
<sequence>MKNQGDAFNAGKDFANAGKGTAGNQINSGTGSKNLPYYGTSAPESANYNGGRNLIGGAGTQKQAECLNSHAANGFAQQECDAVNFLSKNSTSRPKYVIDKNKDPLLTGSKDVIGNPGTVPGASSQQCRVVRDKHPASYITETCTETQKIENQSCAKALQVTVQMNCQPDSLFPALDMARNEVDHVTIFAKCDMQAINNSYIEMTADAFGIQGGQVRNQVVKIPKSLSEIPASQWVKSKGGKTGYLLVTVQPHWTGAIRQVPVYILPDSSGCKAGSRDCAYHFYWEWWGRQWLEPEHVLGSGDGWATGVIGEIKILDNWDNQCQYLESNSR</sequence>
<organism evidence="2 3">
    <name type="scientific">Burkholderia savannae</name>
    <dbReference type="NCBI Taxonomy" id="1637837"/>
    <lineage>
        <taxon>Bacteria</taxon>
        <taxon>Pseudomonadati</taxon>
        <taxon>Pseudomonadota</taxon>
        <taxon>Betaproteobacteria</taxon>
        <taxon>Burkholderiales</taxon>
        <taxon>Burkholderiaceae</taxon>
        <taxon>Burkholderia</taxon>
        <taxon>pseudomallei group</taxon>
    </lineage>
</organism>
<gene>
    <name evidence="2" type="ORF">WS72_19470</name>
</gene>
<accession>A0ABR5T8J1</accession>
<dbReference type="EMBL" id="LNJQ01000003">
    <property type="protein sequence ID" value="KWZ39597.1"/>
    <property type="molecule type" value="Genomic_DNA"/>
</dbReference>
<evidence type="ECO:0000313" key="2">
    <source>
        <dbReference type="EMBL" id="KWZ39597.1"/>
    </source>
</evidence>
<dbReference type="Proteomes" id="UP000070255">
    <property type="component" value="Unassembled WGS sequence"/>
</dbReference>
<feature type="region of interest" description="Disordered" evidence="1">
    <location>
        <begin position="1"/>
        <end position="37"/>
    </location>
</feature>
<comment type="caution">
    <text evidence="2">The sequence shown here is derived from an EMBL/GenBank/DDBJ whole genome shotgun (WGS) entry which is preliminary data.</text>
</comment>
<reference evidence="2 3" key="1">
    <citation type="submission" date="2015-11" db="EMBL/GenBank/DDBJ databases">
        <authorList>
            <person name="Sahl J."/>
            <person name="Wagner D."/>
            <person name="Keim P."/>
        </authorList>
    </citation>
    <scope>NUCLEOTIDE SEQUENCE [LARGE SCALE GENOMIC DNA]</scope>
    <source>
        <strain evidence="2 3">BDU18</strain>
    </source>
</reference>